<reference evidence="2" key="1">
    <citation type="submission" date="2022-05" db="EMBL/GenBank/DDBJ databases">
        <authorList>
            <person name="Jo J.-H."/>
            <person name="Im W.-T."/>
        </authorList>
    </citation>
    <scope>NUCLEOTIDE SEQUENCE</scope>
    <source>
        <strain evidence="2">SE220</strain>
    </source>
</reference>
<evidence type="ECO:0000313" key="2">
    <source>
        <dbReference type="EMBL" id="MCL6730659.1"/>
    </source>
</evidence>
<dbReference type="InterPro" id="IPR021265">
    <property type="entry name" value="DUF2842"/>
</dbReference>
<keyword evidence="1" id="KW-0812">Transmembrane</keyword>
<name>A0ABT0S462_9SPHN</name>
<organism evidence="2 3">
    <name type="scientific">Sphingomonas hankyongi</name>
    <dbReference type="NCBI Taxonomy" id="2908209"/>
    <lineage>
        <taxon>Bacteria</taxon>
        <taxon>Pseudomonadati</taxon>
        <taxon>Pseudomonadota</taxon>
        <taxon>Alphaproteobacteria</taxon>
        <taxon>Sphingomonadales</taxon>
        <taxon>Sphingomonadaceae</taxon>
        <taxon>Sphingomonas</taxon>
    </lineage>
</organism>
<gene>
    <name evidence="2" type="ORF">LZ538_11430</name>
</gene>
<keyword evidence="1" id="KW-0472">Membrane</keyword>
<accession>A0ABT0S462</accession>
<keyword evidence="1" id="KW-1133">Transmembrane helix</keyword>
<feature type="transmembrane region" description="Helical" evidence="1">
    <location>
        <begin position="35"/>
        <end position="53"/>
    </location>
</feature>
<evidence type="ECO:0000256" key="1">
    <source>
        <dbReference type="SAM" id="Phobius"/>
    </source>
</evidence>
<feature type="transmembrane region" description="Helical" evidence="1">
    <location>
        <begin position="7"/>
        <end position="29"/>
    </location>
</feature>
<dbReference type="EMBL" id="JAMGBE010000003">
    <property type="protein sequence ID" value="MCL6730659.1"/>
    <property type="molecule type" value="Genomic_DNA"/>
</dbReference>
<dbReference type="RefSeq" id="WP_249832134.1">
    <property type="nucleotide sequence ID" value="NZ_JAMGBE010000003.1"/>
</dbReference>
<dbReference type="Proteomes" id="UP001165342">
    <property type="component" value="Unassembled WGS sequence"/>
</dbReference>
<comment type="caution">
    <text evidence="2">The sequence shown here is derived from an EMBL/GenBank/DDBJ whole genome shotgun (WGS) entry which is preliminary data.</text>
</comment>
<keyword evidence="3" id="KW-1185">Reference proteome</keyword>
<sequence>MTPSTRPLIGIALILLLIMLWAALVASLAPFVGTWPVLVQAPFYLIMGIIWIIPLKPLVRWVQTGHFKAPSK</sequence>
<evidence type="ECO:0000313" key="3">
    <source>
        <dbReference type="Proteomes" id="UP001165342"/>
    </source>
</evidence>
<proteinExistence type="predicted"/>
<protein>
    <submittedName>
        <fullName evidence="2">DUF2842 domain-containing protein</fullName>
    </submittedName>
</protein>
<dbReference type="Pfam" id="PF11003">
    <property type="entry name" value="DUF2842"/>
    <property type="match status" value="1"/>
</dbReference>